<reference evidence="1 2" key="1">
    <citation type="submission" date="2019-07" db="EMBL/GenBank/DDBJ databases">
        <title>The draft genome sequence of Aquimarina algiphila M91.</title>
        <authorList>
            <person name="Meng X."/>
        </authorList>
    </citation>
    <scope>NUCLEOTIDE SEQUENCE [LARGE SCALE GENOMIC DNA]</scope>
    <source>
        <strain evidence="1 2">M91</strain>
    </source>
</reference>
<proteinExistence type="predicted"/>
<dbReference type="AlphaFoldDB" id="A0A554VHE3"/>
<evidence type="ECO:0000313" key="1">
    <source>
        <dbReference type="EMBL" id="TSE06899.1"/>
    </source>
</evidence>
<name>A0A554VHE3_9FLAO</name>
<dbReference type="Proteomes" id="UP000318833">
    <property type="component" value="Unassembled WGS sequence"/>
</dbReference>
<dbReference type="EMBL" id="VLNR01000039">
    <property type="protein sequence ID" value="TSE06899.1"/>
    <property type="molecule type" value="Genomic_DNA"/>
</dbReference>
<gene>
    <name evidence="1" type="ORF">FOF46_17660</name>
</gene>
<dbReference type="RefSeq" id="WP_143917372.1">
    <property type="nucleotide sequence ID" value="NZ_CANMIK010000043.1"/>
</dbReference>
<accession>A0A554VHE3</accession>
<protein>
    <submittedName>
        <fullName evidence="1">Uncharacterized protein</fullName>
    </submittedName>
</protein>
<organism evidence="1 2">
    <name type="scientific">Aquimarina algiphila</name>
    <dbReference type="NCBI Taxonomy" id="2047982"/>
    <lineage>
        <taxon>Bacteria</taxon>
        <taxon>Pseudomonadati</taxon>
        <taxon>Bacteroidota</taxon>
        <taxon>Flavobacteriia</taxon>
        <taxon>Flavobacteriales</taxon>
        <taxon>Flavobacteriaceae</taxon>
        <taxon>Aquimarina</taxon>
    </lineage>
</organism>
<sequence>MKHLFTFLFLSIIFFGCSSDDDPIVDEPDGNEVVGEEDTILLTVSRGANSSLRFNEEIKDLSLEAIITGEDGTILARNSIETNTEVKLEAEYDKNKPYHLHFVLRYIESDTEPEFRYENVVRYFVQTFLDVANREYFYDLDIDRGTAIGTAELKFENVPFSFLNASHSTSFGSSTSSSLPIVDNRLNFEIKVKQNGVNTVYAYAQSEDPGNEDFRYTRQELSNGQLVSLDYNTLPKAKQVKINFPDLSSSNSTFRRFTSSISGVDLSKNTDFFRFDSSLLFATDELSKEFFLPENIFERYSFFGTASYDNFITHTRDFYTTINDIPKMYVPSSLNASITNNSFLSYQATVTGEYDYFNFAAGYSDGDNILSTTKRFNWVIYNGATPSISITLKDLISEFIKKEDGFNITAENLGTPQLSIYKSSEINSKDDFIDMVINRNRSKNLRNIPYERWISVDRVDSRTLNKHFSIDNKYSKEYEDDYLN</sequence>
<comment type="caution">
    <text evidence="1">The sequence shown here is derived from an EMBL/GenBank/DDBJ whole genome shotgun (WGS) entry which is preliminary data.</text>
</comment>
<dbReference type="OrthoDB" id="1154611at2"/>
<keyword evidence="2" id="KW-1185">Reference proteome</keyword>
<dbReference type="PROSITE" id="PS51257">
    <property type="entry name" value="PROKAR_LIPOPROTEIN"/>
    <property type="match status" value="1"/>
</dbReference>
<evidence type="ECO:0000313" key="2">
    <source>
        <dbReference type="Proteomes" id="UP000318833"/>
    </source>
</evidence>